<dbReference type="EMBL" id="RJVQ01000007">
    <property type="protein sequence ID" value="RQW62172.1"/>
    <property type="molecule type" value="Genomic_DNA"/>
</dbReference>
<keyword evidence="3" id="KW-1185">Reference proteome</keyword>
<keyword evidence="2" id="KW-0378">Hydrolase</keyword>
<evidence type="ECO:0000313" key="2">
    <source>
        <dbReference type="EMBL" id="RQW62172.1"/>
    </source>
</evidence>
<feature type="domain" description="AB hydrolase-1" evidence="1">
    <location>
        <begin position="24"/>
        <end position="252"/>
    </location>
</feature>
<dbReference type="SUPFAM" id="SSF53474">
    <property type="entry name" value="alpha/beta-Hydrolases"/>
    <property type="match status" value="1"/>
</dbReference>
<dbReference type="Proteomes" id="UP000281112">
    <property type="component" value="Unassembled WGS sequence"/>
</dbReference>
<evidence type="ECO:0000259" key="1">
    <source>
        <dbReference type="Pfam" id="PF00561"/>
    </source>
</evidence>
<protein>
    <submittedName>
        <fullName evidence="2">Alpha/beta hydrolase</fullName>
    </submittedName>
</protein>
<accession>A0A3N9TYZ7</accession>
<dbReference type="GO" id="GO:0016787">
    <property type="term" value="F:hydrolase activity"/>
    <property type="evidence" value="ECO:0007669"/>
    <property type="project" value="UniProtKB-KW"/>
</dbReference>
<dbReference type="OrthoDB" id="7055710at2"/>
<dbReference type="GO" id="GO:0016020">
    <property type="term" value="C:membrane"/>
    <property type="evidence" value="ECO:0007669"/>
    <property type="project" value="TreeGrafter"/>
</dbReference>
<dbReference type="PRINTS" id="PR00111">
    <property type="entry name" value="ABHYDROLASE"/>
</dbReference>
<dbReference type="PANTHER" id="PTHR43798:SF33">
    <property type="entry name" value="HYDROLASE, PUTATIVE (AFU_ORTHOLOGUE AFUA_2G14860)-RELATED"/>
    <property type="match status" value="1"/>
</dbReference>
<reference evidence="2 3" key="1">
    <citation type="submission" date="2018-11" db="EMBL/GenBank/DDBJ databases">
        <title>Vibrio LJC006 sp. nov., isolated from seawater during the bloom of the enteromorpha.</title>
        <authorList>
            <person name="Liang J."/>
        </authorList>
    </citation>
    <scope>NUCLEOTIDE SEQUENCE [LARGE SCALE GENOMIC DNA]</scope>
    <source>
        <strain evidence="2 3">LJC006</strain>
    </source>
</reference>
<dbReference type="PANTHER" id="PTHR43798">
    <property type="entry name" value="MONOACYLGLYCEROL LIPASE"/>
    <property type="match status" value="1"/>
</dbReference>
<dbReference type="InterPro" id="IPR000073">
    <property type="entry name" value="AB_hydrolase_1"/>
</dbReference>
<evidence type="ECO:0000313" key="3">
    <source>
        <dbReference type="Proteomes" id="UP000281112"/>
    </source>
</evidence>
<proteinExistence type="predicted"/>
<dbReference type="InterPro" id="IPR029058">
    <property type="entry name" value="AB_hydrolase_fold"/>
</dbReference>
<organism evidence="2 3">
    <name type="scientific">Vibrio viridaestus</name>
    <dbReference type="NCBI Taxonomy" id="2487322"/>
    <lineage>
        <taxon>Bacteria</taxon>
        <taxon>Pseudomonadati</taxon>
        <taxon>Pseudomonadota</taxon>
        <taxon>Gammaproteobacteria</taxon>
        <taxon>Vibrionales</taxon>
        <taxon>Vibrionaceae</taxon>
        <taxon>Vibrio</taxon>
    </lineage>
</organism>
<comment type="caution">
    <text evidence="2">The sequence shown here is derived from an EMBL/GenBank/DDBJ whole genome shotgun (WGS) entry which is preliminary data.</text>
</comment>
<gene>
    <name evidence="2" type="ORF">EES38_15765</name>
</gene>
<dbReference type="Pfam" id="PF00561">
    <property type="entry name" value="Abhydrolase_1"/>
    <property type="match status" value="1"/>
</dbReference>
<dbReference type="RefSeq" id="WP_124938166.1">
    <property type="nucleotide sequence ID" value="NZ_RJVQ01000007.1"/>
</dbReference>
<dbReference type="InterPro" id="IPR050266">
    <property type="entry name" value="AB_hydrolase_sf"/>
</dbReference>
<sequence>MTSIIPQRYKSAKGLAYVKKGRGPALVLIHGVGLRLEAWIRQFDTLSQHFTVYAVDMPGHGESDLMPECSTISDYTDVIANWVMNDIKEPILIMGHSMGSMIALNFASRYSDWCVGTVAFNSIFRRSEKAKQAVKDRVSQIKNSLTHQHTTAPIQRWFDSPLTEPDEENALLCSEWLSSVSLDGYSQAYEVFCNNDGPADDVLRGLEIPTLFITGSDDPNSTPEMSAAMAAMCPRGEHQIINNAKHMAPMTHSGEINEIVVDFGLSCIVAQ</sequence>
<dbReference type="AlphaFoldDB" id="A0A3N9TYZ7"/>
<name>A0A3N9TYZ7_9VIBR</name>
<dbReference type="Gene3D" id="3.40.50.1820">
    <property type="entry name" value="alpha/beta hydrolase"/>
    <property type="match status" value="1"/>
</dbReference>